<sequence>MQSSPATITAAAKLRIMEF</sequence>
<reference evidence="1" key="1">
    <citation type="submission" date="2021-06" db="EMBL/GenBank/DDBJ databases">
        <authorList>
            <person name="Hodson N. C."/>
            <person name="Mongue J. A."/>
            <person name="Jaron S. K."/>
        </authorList>
    </citation>
    <scope>NUCLEOTIDE SEQUENCE</scope>
</reference>
<name>A0A8J2K386_9HEXA</name>
<gene>
    <name evidence="1" type="ORF">AFUS01_LOCUS17823</name>
</gene>
<keyword evidence="2" id="KW-1185">Reference proteome</keyword>
<comment type="caution">
    <text evidence="1">The sequence shown here is derived from an EMBL/GenBank/DDBJ whole genome shotgun (WGS) entry which is preliminary data.</text>
</comment>
<protein>
    <submittedName>
        <fullName evidence="1">Uncharacterized protein</fullName>
    </submittedName>
</protein>
<evidence type="ECO:0000313" key="2">
    <source>
        <dbReference type="Proteomes" id="UP000708208"/>
    </source>
</evidence>
<evidence type="ECO:0000313" key="1">
    <source>
        <dbReference type="EMBL" id="CAG7729084.1"/>
    </source>
</evidence>
<dbReference type="EMBL" id="CAJVCH010173004">
    <property type="protein sequence ID" value="CAG7729084.1"/>
    <property type="molecule type" value="Genomic_DNA"/>
</dbReference>
<dbReference type="AlphaFoldDB" id="A0A8J2K386"/>
<proteinExistence type="predicted"/>
<feature type="non-terminal residue" evidence="1">
    <location>
        <position position="1"/>
    </location>
</feature>
<organism evidence="1 2">
    <name type="scientific">Allacma fusca</name>
    <dbReference type="NCBI Taxonomy" id="39272"/>
    <lineage>
        <taxon>Eukaryota</taxon>
        <taxon>Metazoa</taxon>
        <taxon>Ecdysozoa</taxon>
        <taxon>Arthropoda</taxon>
        <taxon>Hexapoda</taxon>
        <taxon>Collembola</taxon>
        <taxon>Symphypleona</taxon>
        <taxon>Sminthuridae</taxon>
        <taxon>Allacma</taxon>
    </lineage>
</organism>
<accession>A0A8J2K386</accession>
<dbReference type="Proteomes" id="UP000708208">
    <property type="component" value="Unassembled WGS sequence"/>
</dbReference>